<keyword evidence="7 17" id="KW-0812">Transmembrane</keyword>
<protein>
    <recommendedName>
        <fullName evidence="4 17">NADH-ubiquinone oxidoreductase chain 5</fullName>
        <ecNumber evidence="3 17">7.1.1.2</ecNumber>
    </recommendedName>
</protein>
<comment type="subcellular location">
    <subcellularLocation>
        <location evidence="2">Mitochondrion inner membrane</location>
        <topology evidence="2">Multi-pass membrane protein</topology>
    </subcellularLocation>
</comment>
<keyword evidence="9" id="KW-1278">Translocase</keyword>
<comment type="similarity">
    <text evidence="17">Belongs to the complex I subunit 5 family.</text>
</comment>
<sequence length="577" mass="65352">MDIYIMMISFFLGVLGVYMIIWGIFMLGSGSLFLYEWEFKNVLYLEMEFVLWFDWMSFMFMGLVMLISSVILLYSVWYMSGDFSIKRFIYMLLMFVFSMIMLIVSPNLVSVLLGWDGLGLVSYCLIIYYNNWSSYVSGMITVMFNRLGDVGILLSIGYLFSFGDWNVASFWGKDFVGEGVLLGSFIILGGMTSSAQIPFCSWLPIAMAAPTPVSSLVHSSTLVTAGVYLLIRYSDLTSYDELMGLGLLGGLTMMLSGLVANYEYDLSKIIALSTLSQLGFMFLLVSLNMIDMVFFHLLMHALFKALLFMFSGILIHMMSGLQDIRFMGGLFNNVPEILLLVFISGFSLMGIPFFMGFYSKDLAIEFCTMESLNFYVWFMLMVSLSLTIMYTVRLYLYMILNLSNYNGGVYSSLSDGLSNFLIISSWILVSFVLVSGGYLLSVIFPYLNLVILSSLLSYIIMNFMLLGVIGGVMVFKSSGMEMNMGYIGGSIYFIYIFFGSLIYMPSLSLWGSLSFMNIGYLSTKVCDKGWLEFNGGQGLVMMLMIFGSKIQWFQDGKLIEYFSLLMLLLFIVFWMVV</sequence>
<comment type="function">
    <text evidence="1">Core subunit of the mitochondrial membrane respiratory chain NADH dehydrogenase (Complex I) that is believed to belong to the minimal assembly required for catalysis. Complex I functions in the transfer of electrons from NADH to the respiratory chain. The immediate electron acceptor for the enzyme is believed to be ubiquinone.</text>
</comment>
<dbReference type="GO" id="GO:0042773">
    <property type="term" value="P:ATP synthesis coupled electron transport"/>
    <property type="evidence" value="ECO:0007669"/>
    <property type="project" value="InterPro"/>
</dbReference>
<geneLocation type="mitochondrion" evidence="21"/>
<reference evidence="21" key="1">
    <citation type="submission" date="2016-04" db="EMBL/GenBank/DDBJ databases">
        <title>The partial mitochondrial genomes of Aposthonia borneensis.</title>
        <authorList>
            <person name="Song F."/>
            <person name="Liu Y.Q."/>
            <person name="Jiang P."/>
            <person name="Li H."/>
            <person name="Cai W.Z."/>
        </authorList>
    </citation>
    <scope>NUCLEOTIDE SEQUENCE</scope>
</reference>
<feature type="transmembrane region" description="Helical" evidence="17">
    <location>
        <begin position="243"/>
        <end position="262"/>
    </location>
</feature>
<dbReference type="PANTHER" id="PTHR42829:SF2">
    <property type="entry name" value="NADH-UBIQUINONE OXIDOREDUCTASE CHAIN 5"/>
    <property type="match status" value="1"/>
</dbReference>
<dbReference type="InterPro" id="IPR001750">
    <property type="entry name" value="ND/Mrp_TM"/>
</dbReference>
<keyword evidence="15 17" id="KW-0472">Membrane</keyword>
<name>A0A678QUR3_9NEOP</name>
<proteinExistence type="inferred from homology"/>
<feature type="transmembrane region" description="Helical" evidence="17">
    <location>
        <begin position="269"/>
        <end position="287"/>
    </location>
</feature>
<evidence type="ECO:0000256" key="17">
    <source>
        <dbReference type="RuleBase" id="RU003404"/>
    </source>
</evidence>
<feature type="transmembrane region" description="Helical" evidence="17">
    <location>
        <begin position="180"/>
        <end position="201"/>
    </location>
</feature>
<dbReference type="GO" id="GO:0005743">
    <property type="term" value="C:mitochondrial inner membrane"/>
    <property type="evidence" value="ECO:0007669"/>
    <property type="project" value="UniProtKB-SubCell"/>
</dbReference>
<feature type="domain" description="NADH:quinone oxidoreductase/Mrp antiporter transmembrane" evidence="18">
    <location>
        <begin position="105"/>
        <end position="381"/>
    </location>
</feature>
<dbReference type="GO" id="GO:0003954">
    <property type="term" value="F:NADH dehydrogenase activity"/>
    <property type="evidence" value="ECO:0007669"/>
    <property type="project" value="TreeGrafter"/>
</dbReference>
<feature type="transmembrane region" description="Helical" evidence="17">
    <location>
        <begin position="55"/>
        <end position="76"/>
    </location>
</feature>
<evidence type="ECO:0000256" key="4">
    <source>
        <dbReference type="ARBA" id="ARBA00021096"/>
    </source>
</evidence>
<comment type="function">
    <text evidence="17">Core subunit of the mitochondrial membrane respiratory chain NADH dehydrogenase (Complex I) which catalyzes electron transfer from NADH through the respiratory chain, using ubiquinone as an electron acceptor. Essential for the catalytic activity and assembly of complex I.</text>
</comment>
<comment type="catalytic activity">
    <reaction evidence="16 17">
        <text>a ubiquinone + NADH + 5 H(+)(in) = a ubiquinol + NAD(+) + 4 H(+)(out)</text>
        <dbReference type="Rhea" id="RHEA:29091"/>
        <dbReference type="Rhea" id="RHEA-COMP:9565"/>
        <dbReference type="Rhea" id="RHEA-COMP:9566"/>
        <dbReference type="ChEBI" id="CHEBI:15378"/>
        <dbReference type="ChEBI" id="CHEBI:16389"/>
        <dbReference type="ChEBI" id="CHEBI:17976"/>
        <dbReference type="ChEBI" id="CHEBI:57540"/>
        <dbReference type="ChEBI" id="CHEBI:57945"/>
        <dbReference type="EC" id="7.1.1.2"/>
    </reaction>
</comment>
<feature type="transmembrane region" description="Helical" evidence="17">
    <location>
        <begin position="293"/>
        <end position="316"/>
    </location>
</feature>
<keyword evidence="13 17" id="KW-0830">Ubiquinone</keyword>
<dbReference type="GO" id="GO:0015990">
    <property type="term" value="P:electron transport coupled proton transport"/>
    <property type="evidence" value="ECO:0007669"/>
    <property type="project" value="TreeGrafter"/>
</dbReference>
<evidence type="ECO:0000256" key="16">
    <source>
        <dbReference type="ARBA" id="ARBA00049551"/>
    </source>
</evidence>
<accession>A0A678QUR3</accession>
<feature type="domain" description="NADH-Ubiquinone oxidoreductase (complex I) chain 5 N-terminal" evidence="19">
    <location>
        <begin position="44"/>
        <end position="88"/>
    </location>
</feature>
<dbReference type="PANTHER" id="PTHR42829">
    <property type="entry name" value="NADH-UBIQUINONE OXIDOREDUCTASE CHAIN 5"/>
    <property type="match status" value="1"/>
</dbReference>
<evidence type="ECO:0000259" key="18">
    <source>
        <dbReference type="Pfam" id="PF00361"/>
    </source>
</evidence>
<gene>
    <name evidence="21" type="primary">ND5</name>
</gene>
<feature type="transmembrane region" description="Helical" evidence="17">
    <location>
        <begin position="142"/>
        <end position="160"/>
    </location>
</feature>
<evidence type="ECO:0000256" key="15">
    <source>
        <dbReference type="ARBA" id="ARBA00023136"/>
    </source>
</evidence>
<dbReference type="InterPro" id="IPR001516">
    <property type="entry name" value="Proton_antipo_N"/>
</dbReference>
<evidence type="ECO:0000256" key="1">
    <source>
        <dbReference type="ARBA" id="ARBA00003257"/>
    </source>
</evidence>
<dbReference type="InterPro" id="IPR003945">
    <property type="entry name" value="NU5C-like"/>
</dbReference>
<keyword evidence="5 17" id="KW-0813">Transport</keyword>
<evidence type="ECO:0000256" key="2">
    <source>
        <dbReference type="ARBA" id="ARBA00004448"/>
    </source>
</evidence>
<feature type="transmembrane region" description="Helical" evidence="17">
    <location>
        <begin position="446"/>
        <end position="475"/>
    </location>
</feature>
<dbReference type="EC" id="7.1.1.2" evidence="3 17"/>
<organism evidence="21">
    <name type="scientific">Aposthonia borneensis</name>
    <dbReference type="NCBI Taxonomy" id="1208762"/>
    <lineage>
        <taxon>Eukaryota</taxon>
        <taxon>Metazoa</taxon>
        <taxon>Ecdysozoa</taxon>
        <taxon>Arthropoda</taxon>
        <taxon>Hexapoda</taxon>
        <taxon>Insecta</taxon>
        <taxon>Pterygota</taxon>
        <taxon>Neoptera</taxon>
        <taxon>Polyneoptera</taxon>
        <taxon>Embioptera</taxon>
        <taxon>Oligotomidae</taxon>
        <taxon>Aposthonia</taxon>
    </lineage>
</organism>
<evidence type="ECO:0000256" key="5">
    <source>
        <dbReference type="ARBA" id="ARBA00022448"/>
    </source>
</evidence>
<keyword evidence="6" id="KW-0679">Respiratory chain</keyword>
<feature type="transmembrane region" description="Helical" evidence="17">
    <location>
        <begin position="375"/>
        <end position="396"/>
    </location>
</feature>
<dbReference type="Pfam" id="PF00662">
    <property type="entry name" value="Proton_antipo_N"/>
    <property type="match status" value="1"/>
</dbReference>
<dbReference type="AlphaFoldDB" id="A0A678QUR3"/>
<dbReference type="EMBL" id="KX091848">
    <property type="protein sequence ID" value="ASM82625.1"/>
    <property type="molecule type" value="Genomic_DNA"/>
</dbReference>
<evidence type="ECO:0000259" key="20">
    <source>
        <dbReference type="Pfam" id="PF06455"/>
    </source>
</evidence>
<evidence type="ECO:0000256" key="10">
    <source>
        <dbReference type="ARBA" id="ARBA00022982"/>
    </source>
</evidence>
<evidence type="ECO:0000256" key="8">
    <source>
        <dbReference type="ARBA" id="ARBA00022792"/>
    </source>
</evidence>
<evidence type="ECO:0000256" key="9">
    <source>
        <dbReference type="ARBA" id="ARBA00022967"/>
    </source>
</evidence>
<feature type="transmembrane region" description="Helical" evidence="17">
    <location>
        <begin position="417"/>
        <end position="440"/>
    </location>
</feature>
<dbReference type="InterPro" id="IPR010934">
    <property type="entry name" value="NADH_DH_su5_C"/>
</dbReference>
<evidence type="ECO:0000259" key="19">
    <source>
        <dbReference type="Pfam" id="PF00662"/>
    </source>
</evidence>
<feature type="transmembrane region" description="Helical" evidence="17">
    <location>
        <begin position="487"/>
        <end position="510"/>
    </location>
</feature>
<dbReference type="GO" id="GO:0008137">
    <property type="term" value="F:NADH dehydrogenase (ubiquinone) activity"/>
    <property type="evidence" value="ECO:0007669"/>
    <property type="project" value="UniProtKB-EC"/>
</dbReference>
<dbReference type="Pfam" id="PF00361">
    <property type="entry name" value="Proton_antipo_M"/>
    <property type="match status" value="1"/>
</dbReference>
<evidence type="ECO:0000256" key="13">
    <source>
        <dbReference type="ARBA" id="ARBA00023075"/>
    </source>
</evidence>
<dbReference type="PRINTS" id="PR01434">
    <property type="entry name" value="NADHDHGNASE5"/>
</dbReference>
<feature type="transmembrane region" description="Helical" evidence="17">
    <location>
        <begin position="213"/>
        <end position="231"/>
    </location>
</feature>
<evidence type="ECO:0000256" key="6">
    <source>
        <dbReference type="ARBA" id="ARBA00022660"/>
    </source>
</evidence>
<feature type="transmembrane region" description="Helical" evidence="17">
    <location>
        <begin position="337"/>
        <end position="355"/>
    </location>
</feature>
<feature type="transmembrane region" description="Helical" evidence="17">
    <location>
        <begin position="88"/>
        <end position="106"/>
    </location>
</feature>
<dbReference type="Pfam" id="PF06455">
    <property type="entry name" value="NADH5_C"/>
    <property type="match status" value="1"/>
</dbReference>
<evidence type="ECO:0000256" key="12">
    <source>
        <dbReference type="ARBA" id="ARBA00023027"/>
    </source>
</evidence>
<keyword evidence="10" id="KW-0249">Electron transport</keyword>
<keyword evidence="14 17" id="KW-0496">Mitochondrion</keyword>
<keyword evidence="8" id="KW-0999">Mitochondrion inner membrane</keyword>
<feature type="domain" description="NADH dehydrogenase subunit 5 C-terminal" evidence="20">
    <location>
        <begin position="390"/>
        <end position="575"/>
    </location>
</feature>
<evidence type="ECO:0000256" key="7">
    <source>
        <dbReference type="ARBA" id="ARBA00022692"/>
    </source>
</evidence>
<evidence type="ECO:0000256" key="3">
    <source>
        <dbReference type="ARBA" id="ARBA00012944"/>
    </source>
</evidence>
<feature type="transmembrane region" description="Helical" evidence="17">
    <location>
        <begin position="558"/>
        <end position="576"/>
    </location>
</feature>
<keyword evidence="12 17" id="KW-0520">NAD</keyword>
<evidence type="ECO:0000256" key="14">
    <source>
        <dbReference type="ARBA" id="ARBA00023128"/>
    </source>
</evidence>
<feature type="transmembrane region" description="Helical" evidence="17">
    <location>
        <begin position="7"/>
        <end position="35"/>
    </location>
</feature>
<evidence type="ECO:0000256" key="11">
    <source>
        <dbReference type="ARBA" id="ARBA00022989"/>
    </source>
</evidence>
<keyword evidence="11 17" id="KW-1133">Transmembrane helix</keyword>
<evidence type="ECO:0000313" key="21">
    <source>
        <dbReference type="EMBL" id="ASM82625.1"/>
    </source>
</evidence>